<keyword evidence="3" id="KW-1185">Reference proteome</keyword>
<gene>
    <name evidence="2" type="primary">Necator_chrIV.g16203</name>
    <name evidence="2" type="ORF">RB195_002907</name>
</gene>
<sequence length="120" mass="13851">MCTLAVLILASIIAVSSGFAYDDEHNTDLARERFARELDQKQKFAFAFAKRGEDVPDAKQRFARDLENAKKFAFAFAKRSSDDELRARYPRTPMEDQGFAREFAKRSDDRLMRFARPSFA</sequence>
<feature type="chain" id="PRO_5045951341" description="Nematode fatty acid retinoid binding protein" evidence="1">
    <location>
        <begin position="19"/>
        <end position="120"/>
    </location>
</feature>
<keyword evidence="1" id="KW-0732">Signal</keyword>
<proteinExistence type="predicted"/>
<evidence type="ECO:0008006" key="4">
    <source>
        <dbReference type="Google" id="ProtNLM"/>
    </source>
</evidence>
<feature type="signal peptide" evidence="1">
    <location>
        <begin position="1"/>
        <end position="18"/>
    </location>
</feature>
<accession>A0ABR1DL84</accession>
<dbReference type="EMBL" id="JAVFWL010000004">
    <property type="protein sequence ID" value="KAK6751213.1"/>
    <property type="molecule type" value="Genomic_DNA"/>
</dbReference>
<evidence type="ECO:0000313" key="2">
    <source>
        <dbReference type="EMBL" id="KAK6751213.1"/>
    </source>
</evidence>
<reference evidence="2 3" key="1">
    <citation type="submission" date="2023-08" db="EMBL/GenBank/DDBJ databases">
        <title>A Necator americanus chromosomal reference genome.</title>
        <authorList>
            <person name="Ilik V."/>
            <person name="Petrzelkova K.J."/>
            <person name="Pardy F."/>
            <person name="Fuh T."/>
            <person name="Niatou-Singa F.S."/>
            <person name="Gouil Q."/>
            <person name="Baker L."/>
            <person name="Ritchie M.E."/>
            <person name="Jex A.R."/>
            <person name="Gazzola D."/>
            <person name="Li H."/>
            <person name="Toshio Fujiwara R."/>
            <person name="Zhan B."/>
            <person name="Aroian R.V."/>
            <person name="Pafco B."/>
            <person name="Schwarz E.M."/>
        </authorList>
    </citation>
    <scope>NUCLEOTIDE SEQUENCE [LARGE SCALE GENOMIC DNA]</scope>
    <source>
        <strain evidence="2 3">Aroian</strain>
        <tissue evidence="2">Whole animal</tissue>
    </source>
</reference>
<dbReference type="Proteomes" id="UP001303046">
    <property type="component" value="Unassembled WGS sequence"/>
</dbReference>
<name>A0ABR1DL84_NECAM</name>
<comment type="caution">
    <text evidence="2">The sequence shown here is derived from an EMBL/GenBank/DDBJ whole genome shotgun (WGS) entry which is preliminary data.</text>
</comment>
<protein>
    <recommendedName>
        <fullName evidence="4">Nematode fatty acid retinoid binding protein</fullName>
    </recommendedName>
</protein>
<evidence type="ECO:0000256" key="1">
    <source>
        <dbReference type="SAM" id="SignalP"/>
    </source>
</evidence>
<organism evidence="2 3">
    <name type="scientific">Necator americanus</name>
    <name type="common">Human hookworm</name>
    <dbReference type="NCBI Taxonomy" id="51031"/>
    <lineage>
        <taxon>Eukaryota</taxon>
        <taxon>Metazoa</taxon>
        <taxon>Ecdysozoa</taxon>
        <taxon>Nematoda</taxon>
        <taxon>Chromadorea</taxon>
        <taxon>Rhabditida</taxon>
        <taxon>Rhabditina</taxon>
        <taxon>Rhabditomorpha</taxon>
        <taxon>Strongyloidea</taxon>
        <taxon>Ancylostomatidae</taxon>
        <taxon>Bunostominae</taxon>
        <taxon>Necator</taxon>
    </lineage>
</organism>
<evidence type="ECO:0000313" key="3">
    <source>
        <dbReference type="Proteomes" id="UP001303046"/>
    </source>
</evidence>